<sequence length="92" mass="10128">MDGLQFLTCVQPLLPPVNPLEAIMTPYFLDLVSYASKTLACTAALLSAGIQTIYNRFPPDAWLHIFTDGSKLQINGTAGAEIFYNISHTTFF</sequence>
<organism evidence="1 2">
    <name type="scientific">Caerostris darwini</name>
    <dbReference type="NCBI Taxonomy" id="1538125"/>
    <lineage>
        <taxon>Eukaryota</taxon>
        <taxon>Metazoa</taxon>
        <taxon>Ecdysozoa</taxon>
        <taxon>Arthropoda</taxon>
        <taxon>Chelicerata</taxon>
        <taxon>Arachnida</taxon>
        <taxon>Araneae</taxon>
        <taxon>Araneomorphae</taxon>
        <taxon>Entelegynae</taxon>
        <taxon>Araneoidea</taxon>
        <taxon>Araneidae</taxon>
        <taxon>Caerostris</taxon>
    </lineage>
</organism>
<evidence type="ECO:0000313" key="1">
    <source>
        <dbReference type="EMBL" id="GIY13879.1"/>
    </source>
</evidence>
<comment type="caution">
    <text evidence="1">The sequence shown here is derived from an EMBL/GenBank/DDBJ whole genome shotgun (WGS) entry which is preliminary data.</text>
</comment>
<keyword evidence="2" id="KW-1185">Reference proteome</keyword>
<gene>
    <name evidence="1" type="ORF">CDAR_524821</name>
</gene>
<dbReference type="Proteomes" id="UP001054837">
    <property type="component" value="Unassembled WGS sequence"/>
</dbReference>
<proteinExistence type="predicted"/>
<protein>
    <submittedName>
        <fullName evidence="1">Uncharacterized protein</fullName>
    </submittedName>
</protein>
<accession>A0AAV4QX77</accession>
<name>A0AAV4QX77_9ARAC</name>
<dbReference type="EMBL" id="BPLQ01005290">
    <property type="protein sequence ID" value="GIY13879.1"/>
    <property type="molecule type" value="Genomic_DNA"/>
</dbReference>
<dbReference type="AlphaFoldDB" id="A0AAV4QX77"/>
<reference evidence="1 2" key="1">
    <citation type="submission" date="2021-06" db="EMBL/GenBank/DDBJ databases">
        <title>Caerostris darwini draft genome.</title>
        <authorList>
            <person name="Kono N."/>
            <person name="Arakawa K."/>
        </authorList>
    </citation>
    <scope>NUCLEOTIDE SEQUENCE [LARGE SCALE GENOMIC DNA]</scope>
</reference>
<evidence type="ECO:0000313" key="2">
    <source>
        <dbReference type="Proteomes" id="UP001054837"/>
    </source>
</evidence>